<dbReference type="PANTHER" id="PTHR36566:SF1">
    <property type="entry name" value="PYRIDINIUM-3,5-BISTHIOCARBOXYLIC ACID MONONUCLEOTIDE NICKEL INSERTION PROTEIN"/>
    <property type="match status" value="1"/>
</dbReference>
<dbReference type="OrthoDB" id="9765625at2"/>
<reference evidence="3 4" key="1">
    <citation type="submission" date="2018-11" db="EMBL/GenBank/DDBJ databases">
        <title>Genomic Encyclopedia of Type Strains, Phase IV (KMG-IV): sequencing the most valuable type-strain genomes for metagenomic binning, comparative biology and taxonomic classification.</title>
        <authorList>
            <person name="Goeker M."/>
        </authorList>
    </citation>
    <scope>NUCLEOTIDE SEQUENCE [LARGE SCALE GENOMIC DNA]</scope>
    <source>
        <strain evidence="3 4">DSM 22027</strain>
    </source>
</reference>
<organism evidence="3 4">
    <name type="scientific">Desulfosoma caldarium</name>
    <dbReference type="NCBI Taxonomy" id="610254"/>
    <lineage>
        <taxon>Bacteria</taxon>
        <taxon>Pseudomonadati</taxon>
        <taxon>Thermodesulfobacteriota</taxon>
        <taxon>Syntrophobacteria</taxon>
        <taxon>Syntrophobacterales</taxon>
        <taxon>Syntrophobacteraceae</taxon>
        <taxon>Desulfosoma</taxon>
    </lineage>
</organism>
<keyword evidence="4" id="KW-1185">Reference proteome</keyword>
<proteinExistence type="inferred from homology"/>
<comment type="similarity">
    <text evidence="2">Belongs to the LarC family.</text>
</comment>
<dbReference type="HAMAP" id="MF_01074">
    <property type="entry name" value="LarC"/>
    <property type="match status" value="1"/>
</dbReference>
<dbReference type="InterPro" id="IPR002822">
    <property type="entry name" value="Ni_insertion"/>
</dbReference>
<dbReference type="GO" id="GO:0016829">
    <property type="term" value="F:lyase activity"/>
    <property type="evidence" value="ECO:0007669"/>
    <property type="project" value="UniProtKB-UniRule"/>
</dbReference>
<accession>A0A3N1VL63</accession>
<dbReference type="Gene3D" id="3.30.70.1380">
    <property type="entry name" value="Transcriptional regulatory protein pf0864 domain like"/>
    <property type="match status" value="1"/>
</dbReference>
<dbReference type="GO" id="GO:0016151">
    <property type="term" value="F:nickel cation binding"/>
    <property type="evidence" value="ECO:0007669"/>
    <property type="project" value="UniProtKB-UniRule"/>
</dbReference>
<dbReference type="EMBL" id="RJVA01000001">
    <property type="protein sequence ID" value="ROR03536.1"/>
    <property type="molecule type" value="Genomic_DNA"/>
</dbReference>
<dbReference type="RefSeq" id="WP_123288640.1">
    <property type="nucleotide sequence ID" value="NZ_RJVA01000001.1"/>
</dbReference>
<dbReference type="AlphaFoldDB" id="A0A3N1VL63"/>
<dbReference type="Gene3D" id="3.10.20.300">
    <property type="entry name" value="mk0293 like domain"/>
    <property type="match status" value="1"/>
</dbReference>
<evidence type="ECO:0000256" key="2">
    <source>
        <dbReference type="HAMAP-Rule" id="MF_01074"/>
    </source>
</evidence>
<evidence type="ECO:0000256" key="1">
    <source>
        <dbReference type="ARBA" id="ARBA00022596"/>
    </source>
</evidence>
<keyword evidence="2" id="KW-0456">Lyase</keyword>
<gene>
    <name evidence="3" type="ORF">EDC27_0071</name>
</gene>
<keyword evidence="1 2" id="KW-0533">Nickel</keyword>
<protein>
    <recommendedName>
        <fullName evidence="2">Putative nickel insertion protein</fullName>
    </recommendedName>
</protein>
<sequence>MRLAYVDAFSGVSGDMMLGALIDAGVSVVTLNKALEALELPGWHLDVRKESRGAITGTRVVVCERGSPPLRHYRHIRHLIAASSLTEMVKERALHIFERLARAEARVHGMDVDDVHFHEIGAVDTVVDVVGTVVGLELLGIQRLYASPLPLGRGRVSSNHGVLPVPTPATVALLEGVPVRDGGVERELVTPTGAAILTGLCEGFGPLPDMVLNTVGYGVGAHSADNPPNVLRLMVGESQAECITRRLLMMETQIDDMNPEFYEHFMASCFAEGALDVVLVPVYMKKNRPATLVRILMDPSLKDRMATRVFCESTTLGVRFHEVDRMELPRAFMDVDTPWGVVQVKMISLPDGSVRCQPEYEACRDVARRTGLPLPQVYEEVRRRGQEKVAPKK</sequence>
<dbReference type="NCBIfam" id="TIGR00299">
    <property type="entry name" value="nickel pincer cofactor biosynthesis protein LarC"/>
    <property type="match status" value="1"/>
</dbReference>
<evidence type="ECO:0000313" key="4">
    <source>
        <dbReference type="Proteomes" id="UP000276223"/>
    </source>
</evidence>
<dbReference type="Proteomes" id="UP000276223">
    <property type="component" value="Unassembled WGS sequence"/>
</dbReference>
<dbReference type="Pfam" id="PF01969">
    <property type="entry name" value="Ni_insertion"/>
    <property type="match status" value="1"/>
</dbReference>
<comment type="caution">
    <text evidence="3">The sequence shown here is derived from an EMBL/GenBank/DDBJ whole genome shotgun (WGS) entry which is preliminary data.</text>
</comment>
<name>A0A3N1VL63_9BACT</name>
<dbReference type="PANTHER" id="PTHR36566">
    <property type="entry name" value="NICKEL INSERTION PROTEIN-RELATED"/>
    <property type="match status" value="1"/>
</dbReference>
<evidence type="ECO:0000313" key="3">
    <source>
        <dbReference type="EMBL" id="ROR03536.1"/>
    </source>
</evidence>